<dbReference type="PROSITE" id="PS51257">
    <property type="entry name" value="PROKAR_LIPOPROTEIN"/>
    <property type="match status" value="1"/>
</dbReference>
<name>A0A1Z4BLU2_9FLAO</name>
<reference evidence="2" key="1">
    <citation type="submission" date="2017-06" db="EMBL/GenBank/DDBJ databases">
        <title>Complete genome sequence of Capnocytophaga sp. KCOM 1579 (=ChDC OS43) isolated from a human refractory periapical abscess lesion.</title>
        <authorList>
            <person name="Kook J.-K."/>
            <person name="Park S.-N."/>
            <person name="Lim Y.K."/>
            <person name="Roh H."/>
        </authorList>
    </citation>
    <scope>NUCLEOTIDE SEQUENCE [LARGE SCALE GENOMIC DNA]</scope>
    <source>
        <strain evidence="2">ChDC OS43</strain>
    </source>
</reference>
<keyword evidence="2" id="KW-1185">Reference proteome</keyword>
<gene>
    <name evidence="1" type="ORF">CBG49_03485</name>
</gene>
<dbReference type="InterPro" id="IPR032597">
    <property type="entry name" value="DUF4903"/>
</dbReference>
<evidence type="ECO:0000313" key="1">
    <source>
        <dbReference type="EMBL" id="ASF42225.1"/>
    </source>
</evidence>
<dbReference type="EMBL" id="CP022022">
    <property type="protein sequence ID" value="ASF42225.1"/>
    <property type="molecule type" value="Genomic_DNA"/>
</dbReference>
<sequence>MKKILLLFIGLSFFACKKEEQNKPIENTDPKLQTAISVLKGDMVLGQHVKLAGTDRSLLPSGVPTKFTFTWDEPSKRLKMHLEKIQPGTMPFAVTMHASLEAMELSYWDKQEYEGNWIKFYDKAAVTTPYIPDNYQGPTITKEGSTIVTGFFNVDTHEVYFLIQYNMMNVVGTIFKQKIDRSRLAHFQEELDAYEEALAEKKLDTGGERFRGDNNQQAITLLGATQTITAKLTYEGKTTEVALPITFVWDGKEPNNVTGRMQLSLAKTAVSGVNLQLDFSGKARFIDVLTKSEEAIYGQGNTDKTKLKAAEVTTTLWDATGTQTLKTSAKGEVRMIVNVEKKITSFSYLNKELGLTIYAKEVAIRP</sequence>
<dbReference type="RefSeq" id="WP_088593395.1">
    <property type="nucleotide sequence ID" value="NZ_CP022022.1"/>
</dbReference>
<evidence type="ECO:0000313" key="2">
    <source>
        <dbReference type="Proteomes" id="UP000197007"/>
    </source>
</evidence>
<dbReference type="Pfam" id="PF16246">
    <property type="entry name" value="DUF4903"/>
    <property type="match status" value="1"/>
</dbReference>
<dbReference type="AlphaFoldDB" id="A0A1Z4BLU2"/>
<organism evidence="1 2">
    <name type="scientific">Capnocytophaga endodontalis</name>
    <dbReference type="NCBI Taxonomy" id="2708117"/>
    <lineage>
        <taxon>Bacteria</taxon>
        <taxon>Pseudomonadati</taxon>
        <taxon>Bacteroidota</taxon>
        <taxon>Flavobacteriia</taxon>
        <taxon>Flavobacteriales</taxon>
        <taxon>Flavobacteriaceae</taxon>
        <taxon>Capnocytophaga</taxon>
    </lineage>
</organism>
<dbReference type="KEGG" id="capn:CBG49_03485"/>
<protein>
    <submittedName>
        <fullName evidence="1">DUF4903 domain-containing protein</fullName>
    </submittedName>
</protein>
<accession>A0A1Z4BLU2</accession>
<dbReference type="Proteomes" id="UP000197007">
    <property type="component" value="Chromosome"/>
</dbReference>
<proteinExistence type="predicted"/>